<organism evidence="1 2">
    <name type="scientific">Christensenella minuta</name>
    <dbReference type="NCBI Taxonomy" id="626937"/>
    <lineage>
        <taxon>Bacteria</taxon>
        <taxon>Bacillati</taxon>
        <taxon>Bacillota</taxon>
        <taxon>Clostridia</taxon>
        <taxon>Christensenellales</taxon>
        <taxon>Christensenellaceae</taxon>
        <taxon>Christensenella</taxon>
    </lineage>
</organism>
<sequence length="64" mass="7514">MDENKIIEQLKSAKSTIVSLLENVDENYIFDGKDIKRLRKILGEIRLMEQKARFQVETFETAII</sequence>
<dbReference type="AlphaFoldDB" id="A0A136Q6S6"/>
<dbReference type="OrthoDB" id="9887450at2"/>
<comment type="caution">
    <text evidence="1">The sequence shown here is derived from an EMBL/GenBank/DDBJ whole genome shotgun (WGS) entry which is preliminary data.</text>
</comment>
<name>A0A136Q6S6_9FIRM</name>
<dbReference type="RefSeq" id="WP_066523084.1">
    <property type="nucleotide sequence ID" value="NZ_CABMOF010000012.1"/>
</dbReference>
<evidence type="ECO:0000313" key="1">
    <source>
        <dbReference type="EMBL" id="KXK66342.1"/>
    </source>
</evidence>
<keyword evidence="2" id="KW-1185">Reference proteome</keyword>
<proteinExistence type="predicted"/>
<gene>
    <name evidence="1" type="ORF">HMPREF3293_00746</name>
</gene>
<evidence type="ECO:0000313" key="2">
    <source>
        <dbReference type="Proteomes" id="UP000070366"/>
    </source>
</evidence>
<protein>
    <submittedName>
        <fullName evidence="1">Uncharacterized protein</fullName>
    </submittedName>
</protein>
<accession>A0A136Q6S6</accession>
<reference evidence="1 2" key="1">
    <citation type="submission" date="2016-02" db="EMBL/GenBank/DDBJ databases">
        <authorList>
            <person name="Wen L."/>
            <person name="He K."/>
            <person name="Yang H."/>
        </authorList>
    </citation>
    <scope>NUCLEOTIDE SEQUENCE [LARGE SCALE GENOMIC DNA]</scope>
    <source>
        <strain evidence="1 2">DSM 22607</strain>
    </source>
</reference>
<dbReference type="KEGG" id="cmiu:B1H56_13955"/>
<dbReference type="Proteomes" id="UP000070366">
    <property type="component" value="Unassembled WGS sequence"/>
</dbReference>
<dbReference type="EMBL" id="LSZW01000046">
    <property type="protein sequence ID" value="KXK66342.1"/>
    <property type="molecule type" value="Genomic_DNA"/>
</dbReference>